<evidence type="ECO:0000313" key="1">
    <source>
        <dbReference type="EMBL" id="MDA5194983.1"/>
    </source>
</evidence>
<dbReference type="PANTHER" id="PTHR32305:SF15">
    <property type="entry name" value="PROTEIN RHSA-RELATED"/>
    <property type="match status" value="1"/>
</dbReference>
<dbReference type="Pfam" id="PF05593">
    <property type="entry name" value="RHS_repeat"/>
    <property type="match status" value="3"/>
</dbReference>
<reference evidence="1" key="1">
    <citation type="submission" date="2022-08" db="EMBL/GenBank/DDBJ databases">
        <authorList>
            <person name="Vandamme P."/>
            <person name="Hettiarachchi A."/>
            <person name="Peeters C."/>
            <person name="Cnockaert M."/>
            <person name="Carlier A."/>
        </authorList>
    </citation>
    <scope>NUCLEOTIDE SEQUENCE</scope>
    <source>
        <strain evidence="1">LMG 31809</strain>
    </source>
</reference>
<organism evidence="1 2">
    <name type="scientific">Govanella unica</name>
    <dbReference type="NCBI Taxonomy" id="2975056"/>
    <lineage>
        <taxon>Bacteria</taxon>
        <taxon>Pseudomonadati</taxon>
        <taxon>Pseudomonadota</taxon>
        <taxon>Alphaproteobacteria</taxon>
        <taxon>Emcibacterales</taxon>
        <taxon>Govanellaceae</taxon>
        <taxon>Govanella</taxon>
    </lineage>
</organism>
<dbReference type="InterPro" id="IPR006530">
    <property type="entry name" value="YD"/>
</dbReference>
<dbReference type="Gene3D" id="2.180.10.10">
    <property type="entry name" value="RHS repeat-associated core"/>
    <property type="match status" value="1"/>
</dbReference>
<proteinExistence type="predicted"/>
<comment type="caution">
    <text evidence="1">The sequence shown here is derived from an EMBL/GenBank/DDBJ whole genome shotgun (WGS) entry which is preliminary data.</text>
</comment>
<gene>
    <name evidence="1" type="ORF">NYP16_13580</name>
</gene>
<reference evidence="1" key="2">
    <citation type="journal article" date="2023" name="Syst. Appl. Microbiol.">
        <title>Govania unica gen. nov., sp. nov., a rare biosphere bacterium that represents a novel family in the class Alphaproteobacteria.</title>
        <authorList>
            <person name="Vandamme P."/>
            <person name="Peeters C."/>
            <person name="Hettiarachchi A."/>
            <person name="Cnockaert M."/>
            <person name="Carlier A."/>
        </authorList>
    </citation>
    <scope>NUCLEOTIDE SEQUENCE</scope>
    <source>
        <strain evidence="1">LMG 31809</strain>
    </source>
</reference>
<protein>
    <submittedName>
        <fullName evidence="1">RHS repeat protein</fullName>
    </submittedName>
</protein>
<dbReference type="InterPro" id="IPR031325">
    <property type="entry name" value="RHS_repeat"/>
</dbReference>
<keyword evidence="2" id="KW-1185">Reference proteome</keyword>
<evidence type="ECO:0000313" key="2">
    <source>
        <dbReference type="Proteomes" id="UP001141619"/>
    </source>
</evidence>
<dbReference type="EMBL" id="JANWOI010000004">
    <property type="protein sequence ID" value="MDA5194983.1"/>
    <property type="molecule type" value="Genomic_DNA"/>
</dbReference>
<accession>A0A9X3U042</accession>
<dbReference type="InterPro" id="IPR050708">
    <property type="entry name" value="T6SS_VgrG/RHS"/>
</dbReference>
<name>A0A9X3U042_9PROT</name>
<dbReference type="PANTHER" id="PTHR32305">
    <property type="match status" value="1"/>
</dbReference>
<dbReference type="AlphaFoldDB" id="A0A9X3U042"/>
<dbReference type="NCBIfam" id="TIGR01643">
    <property type="entry name" value="YD_repeat_2x"/>
    <property type="match status" value="4"/>
</dbReference>
<dbReference type="Proteomes" id="UP001141619">
    <property type="component" value="Unassembled WGS sequence"/>
</dbReference>
<sequence length="196" mass="21508">MAYDTAGNVTKVTDPRGTTAQTTYTSQYGWDSMRRLVQKTDANGKLYKYTYNLDGELTKTEAQVGAAWQTTSYSYTPTGQQATVTDASNQVTTKSYDALDRLSVVTDAAGRRSKVVYDSVGQVLKEIRAWAGSNDNCAVPGTLQQCYARSSYDQNGRKLAVQDANGNITSYLYDGHERLTKATFPDSRPMTPTAIC</sequence>